<dbReference type="AlphaFoldDB" id="A0A9X3SBZ5"/>
<dbReference type="Gene3D" id="3.90.226.10">
    <property type="entry name" value="2-enoyl-CoA Hydratase, Chain A, domain 1"/>
    <property type="match status" value="3"/>
</dbReference>
<feature type="active site" description="Nucleophile" evidence="7">
    <location>
        <position position="398"/>
    </location>
</feature>
<evidence type="ECO:0000256" key="3">
    <source>
        <dbReference type="ARBA" id="ARBA00022670"/>
    </source>
</evidence>
<evidence type="ECO:0000313" key="11">
    <source>
        <dbReference type="Proteomes" id="UP001140076"/>
    </source>
</evidence>
<dbReference type="GO" id="GO:0008236">
    <property type="term" value="F:serine-type peptidase activity"/>
    <property type="evidence" value="ECO:0007669"/>
    <property type="project" value="UniProtKB-KW"/>
</dbReference>
<evidence type="ECO:0000256" key="2">
    <source>
        <dbReference type="ARBA" id="ARBA00008683"/>
    </source>
</evidence>
<evidence type="ECO:0000256" key="1">
    <source>
        <dbReference type="ARBA" id="ARBA00004370"/>
    </source>
</evidence>
<evidence type="ECO:0000256" key="8">
    <source>
        <dbReference type="SAM" id="MobiDB-lite"/>
    </source>
</evidence>
<evidence type="ECO:0000256" key="7">
    <source>
        <dbReference type="PIRSR" id="PIRSR001217-1"/>
    </source>
</evidence>
<keyword evidence="4" id="KW-0378">Hydrolase</keyword>
<dbReference type="RefSeq" id="WP_270070343.1">
    <property type="nucleotide sequence ID" value="NZ_JAJAQC010000003.1"/>
</dbReference>
<feature type="domain" description="Peptidase S49" evidence="9">
    <location>
        <begin position="383"/>
        <end position="532"/>
    </location>
</feature>
<sequence length="597" mass="62106">MVDLAKLLPPVSQLRRRGGPLILELDLTEGLFEEAPVGPLGEVAARRRQQLLDVVEGIRRGARDPRVAALVARIDGRPLGVAKVQEVRAAVEDFRAAGKEAVAWSESIGELGPGTVNYYLAAAFETIALVPTGSVGLTGVSLGQTFYGGAAERLGVRFEGGARHEYKTAPNRFTERSFTEPHREVVERIVHSLTDQVVEGIAQGRGMSPERVRELIGRGPFLAGEALEAGLVDRLAYRDEVYADLRRRHGGAGGGGAAAEDGAGAQGGEDSGGTGSTGSSDRDGGARLLYVGRYRQRAAAGRVPAARPAPYIALITATGMITSGRSRRSPLSGSTMGADTVAAALRAARRDPHVRAVVFRVDSPGGSAVASDLIRREVQLTSEAGTPVVASMGDVAGSGGYYVTLGADAVVARPGTITGSIGVYSGKPVLTGLLERLGVAVERVDGGPHAAMFGSDRGFSESEWERVNALLDDVYADFTGKVAAARGLTPEQVDRVARGRVWTGRDALEHGLVDDLGGLPAAVRIAREKAGLPGGRLRALSTGGPLDRLVPAESSEDRAAASAAALPGAGGLLGELAVLAGWPQGAPLVMPETWEVR</sequence>
<feature type="active site" description="Proton donor/acceptor" evidence="7">
    <location>
        <position position="167"/>
    </location>
</feature>
<dbReference type="GO" id="GO:0016020">
    <property type="term" value="C:membrane"/>
    <property type="evidence" value="ECO:0007669"/>
    <property type="project" value="UniProtKB-SubCell"/>
</dbReference>
<evidence type="ECO:0000256" key="4">
    <source>
        <dbReference type="ARBA" id="ARBA00022801"/>
    </source>
</evidence>
<keyword evidence="6" id="KW-0472">Membrane</keyword>
<keyword evidence="3" id="KW-0645">Protease</keyword>
<dbReference type="InterPro" id="IPR002142">
    <property type="entry name" value="Peptidase_S49"/>
</dbReference>
<gene>
    <name evidence="10" type="primary">sppA</name>
    <name evidence="10" type="ORF">LG943_01690</name>
</gene>
<reference evidence="10" key="1">
    <citation type="submission" date="2021-10" db="EMBL/GenBank/DDBJ databases">
        <title>Streptomonospora sp. nov., isolated from mangrove soil.</title>
        <authorList>
            <person name="Chen X."/>
            <person name="Ge X."/>
            <person name="Liu W."/>
        </authorList>
    </citation>
    <scope>NUCLEOTIDE SEQUENCE</scope>
    <source>
        <strain evidence="10">S1-112</strain>
    </source>
</reference>
<dbReference type="EMBL" id="JAJAQC010000003">
    <property type="protein sequence ID" value="MDA0563053.1"/>
    <property type="molecule type" value="Genomic_DNA"/>
</dbReference>
<evidence type="ECO:0000313" key="10">
    <source>
        <dbReference type="EMBL" id="MDA0563053.1"/>
    </source>
</evidence>
<dbReference type="InterPro" id="IPR029045">
    <property type="entry name" value="ClpP/crotonase-like_dom_sf"/>
</dbReference>
<dbReference type="InterPro" id="IPR047217">
    <property type="entry name" value="S49_SppA_67K_type_N"/>
</dbReference>
<dbReference type="GO" id="GO:0006465">
    <property type="term" value="P:signal peptide processing"/>
    <property type="evidence" value="ECO:0007669"/>
    <property type="project" value="InterPro"/>
</dbReference>
<organism evidence="10 11">
    <name type="scientific">Streptomonospora mangrovi</name>
    <dbReference type="NCBI Taxonomy" id="2883123"/>
    <lineage>
        <taxon>Bacteria</taxon>
        <taxon>Bacillati</taxon>
        <taxon>Actinomycetota</taxon>
        <taxon>Actinomycetes</taxon>
        <taxon>Streptosporangiales</taxon>
        <taxon>Nocardiopsidaceae</taxon>
        <taxon>Streptomonospora</taxon>
    </lineage>
</organism>
<comment type="similarity">
    <text evidence="2">Belongs to the peptidase S49 family.</text>
</comment>
<proteinExistence type="inferred from homology"/>
<dbReference type="Pfam" id="PF01343">
    <property type="entry name" value="Peptidase_S49"/>
    <property type="match status" value="2"/>
</dbReference>
<comment type="subcellular location">
    <subcellularLocation>
        <location evidence="1">Membrane</location>
    </subcellularLocation>
</comment>
<feature type="domain" description="Peptidase S49" evidence="9">
    <location>
        <begin position="96"/>
        <end position="246"/>
    </location>
</feature>
<keyword evidence="11" id="KW-1185">Reference proteome</keyword>
<dbReference type="Proteomes" id="UP001140076">
    <property type="component" value="Unassembled WGS sequence"/>
</dbReference>
<evidence type="ECO:0000256" key="6">
    <source>
        <dbReference type="ARBA" id="ARBA00023136"/>
    </source>
</evidence>
<dbReference type="CDD" id="cd07023">
    <property type="entry name" value="S49_Sppa_N_C"/>
    <property type="match status" value="1"/>
</dbReference>
<name>A0A9X3SBZ5_9ACTN</name>
<protein>
    <submittedName>
        <fullName evidence="10">Signal peptide peptidase SppA</fullName>
    </submittedName>
</protein>
<dbReference type="PANTHER" id="PTHR33209">
    <property type="entry name" value="PROTEASE 4"/>
    <property type="match status" value="1"/>
</dbReference>
<feature type="region of interest" description="Disordered" evidence="8">
    <location>
        <begin position="249"/>
        <end position="284"/>
    </location>
</feature>
<accession>A0A9X3SBZ5</accession>
<dbReference type="CDD" id="cd07018">
    <property type="entry name" value="S49_SppA_67K_type"/>
    <property type="match status" value="1"/>
</dbReference>
<evidence type="ECO:0000256" key="5">
    <source>
        <dbReference type="ARBA" id="ARBA00022825"/>
    </source>
</evidence>
<dbReference type="PANTHER" id="PTHR33209:SF1">
    <property type="entry name" value="PEPTIDASE S49 DOMAIN-CONTAINING PROTEIN"/>
    <property type="match status" value="1"/>
</dbReference>
<evidence type="ECO:0000259" key="9">
    <source>
        <dbReference type="Pfam" id="PF01343"/>
    </source>
</evidence>
<dbReference type="InterPro" id="IPR004634">
    <property type="entry name" value="Pept_S49_pIV"/>
</dbReference>
<dbReference type="InterPro" id="IPR004635">
    <property type="entry name" value="Pept_S49_SppA"/>
</dbReference>
<comment type="caution">
    <text evidence="10">The sequence shown here is derived from an EMBL/GenBank/DDBJ whole genome shotgun (WGS) entry which is preliminary data.</text>
</comment>
<dbReference type="SUPFAM" id="SSF52096">
    <property type="entry name" value="ClpP/crotonase"/>
    <property type="match status" value="2"/>
</dbReference>
<dbReference type="PIRSF" id="PIRSF001217">
    <property type="entry name" value="Protease_4_SppA"/>
    <property type="match status" value="1"/>
</dbReference>
<dbReference type="NCBIfam" id="TIGR00706">
    <property type="entry name" value="SppA_dom"/>
    <property type="match status" value="1"/>
</dbReference>
<feature type="compositionally biased region" description="Gly residues" evidence="8">
    <location>
        <begin position="264"/>
        <end position="276"/>
    </location>
</feature>
<dbReference type="InterPro" id="IPR047272">
    <property type="entry name" value="S49_SppA_C"/>
</dbReference>
<keyword evidence="5" id="KW-0720">Serine protease</keyword>